<dbReference type="SUPFAM" id="SSF52047">
    <property type="entry name" value="RNI-like"/>
    <property type="match status" value="1"/>
</dbReference>
<sequence>MERERFPEPRLPQDLEQLIFVRCASDWPSEPTSRLLLVAKRVHAWVRPILFQVFRQAPPFFPDFKKYPSLQLKDVGRFTKHLIIGTSNLPEDTDFLLASCPNLHNFAFWSNHSFKDAFLAIQRLPLRRLSAILDELIPEDFFSPVFSNLTHLDVISYKYDWDQWIPITSLPCLTHIAINNTQFEASVVSNLLLRIQLRALIILLGENSHWIRRYPKGERFEVDDHRLVLMTNGSLTIMMDDWESGAKGGVDFWVTAELFSLARREVDQDIVRLVRGAKR</sequence>
<reference evidence="2" key="1">
    <citation type="journal article" date="2014" name="Proc. Natl. Acad. Sci. U.S.A.">
        <title>Extensive sampling of basidiomycete genomes demonstrates inadequacy of the white-rot/brown-rot paradigm for wood decay fungi.</title>
        <authorList>
            <person name="Riley R."/>
            <person name="Salamov A.A."/>
            <person name="Brown D.W."/>
            <person name="Nagy L.G."/>
            <person name="Floudas D."/>
            <person name="Held B.W."/>
            <person name="Levasseur A."/>
            <person name="Lombard V."/>
            <person name="Morin E."/>
            <person name="Otillar R."/>
            <person name="Lindquist E.A."/>
            <person name="Sun H."/>
            <person name="LaButti K.M."/>
            <person name="Schmutz J."/>
            <person name="Jabbour D."/>
            <person name="Luo H."/>
            <person name="Baker S.E."/>
            <person name="Pisabarro A.G."/>
            <person name="Walton J.D."/>
            <person name="Blanchette R.A."/>
            <person name="Henrissat B."/>
            <person name="Martin F."/>
            <person name="Cullen D."/>
            <person name="Hibbett D.S."/>
            <person name="Grigoriev I.V."/>
        </authorList>
    </citation>
    <scope>NUCLEOTIDE SEQUENCE [LARGE SCALE GENOMIC DNA]</scope>
    <source>
        <strain evidence="2">CBS 339.88</strain>
    </source>
</reference>
<name>A0A067TJ99_GALM3</name>
<dbReference type="Proteomes" id="UP000027222">
    <property type="component" value="Unassembled WGS sequence"/>
</dbReference>
<protein>
    <recommendedName>
        <fullName evidence="3">F-box domain-containing protein</fullName>
    </recommendedName>
</protein>
<dbReference type="AlphaFoldDB" id="A0A067TJ99"/>
<accession>A0A067TJ99</accession>
<dbReference type="OrthoDB" id="3061721at2759"/>
<evidence type="ECO:0000313" key="2">
    <source>
        <dbReference type="Proteomes" id="UP000027222"/>
    </source>
</evidence>
<evidence type="ECO:0000313" key="1">
    <source>
        <dbReference type="EMBL" id="KDR82407.1"/>
    </source>
</evidence>
<proteinExistence type="predicted"/>
<evidence type="ECO:0008006" key="3">
    <source>
        <dbReference type="Google" id="ProtNLM"/>
    </source>
</evidence>
<keyword evidence="2" id="KW-1185">Reference proteome</keyword>
<dbReference type="HOGENOM" id="CLU_051720_0_0_1"/>
<dbReference type="EMBL" id="KL142369">
    <property type="protein sequence ID" value="KDR82407.1"/>
    <property type="molecule type" value="Genomic_DNA"/>
</dbReference>
<gene>
    <name evidence="1" type="ORF">GALMADRAFT_821794</name>
</gene>
<organism evidence="1 2">
    <name type="scientific">Galerina marginata (strain CBS 339.88)</name>
    <dbReference type="NCBI Taxonomy" id="685588"/>
    <lineage>
        <taxon>Eukaryota</taxon>
        <taxon>Fungi</taxon>
        <taxon>Dikarya</taxon>
        <taxon>Basidiomycota</taxon>
        <taxon>Agaricomycotina</taxon>
        <taxon>Agaricomycetes</taxon>
        <taxon>Agaricomycetidae</taxon>
        <taxon>Agaricales</taxon>
        <taxon>Agaricineae</taxon>
        <taxon>Strophariaceae</taxon>
        <taxon>Galerina</taxon>
    </lineage>
</organism>